<protein>
    <recommendedName>
        <fullName evidence="3">TIGR03899 family protein</fullName>
    </recommendedName>
</protein>
<evidence type="ECO:0008006" key="3">
    <source>
        <dbReference type="Google" id="ProtNLM"/>
    </source>
</evidence>
<evidence type="ECO:0000313" key="2">
    <source>
        <dbReference type="Proteomes" id="UP000199477"/>
    </source>
</evidence>
<accession>A0A1I2EDW1</accession>
<proteinExistence type="predicted"/>
<dbReference type="EMBL" id="FONH01000005">
    <property type="protein sequence ID" value="SFE90776.1"/>
    <property type="molecule type" value="Genomic_DNA"/>
</dbReference>
<organism evidence="1 2">
    <name type="scientific">Dyella marensis</name>
    <dbReference type="NCBI Taxonomy" id="500610"/>
    <lineage>
        <taxon>Bacteria</taxon>
        <taxon>Pseudomonadati</taxon>
        <taxon>Pseudomonadota</taxon>
        <taxon>Gammaproteobacteria</taxon>
        <taxon>Lysobacterales</taxon>
        <taxon>Rhodanobacteraceae</taxon>
        <taxon>Dyella</taxon>
    </lineage>
</organism>
<dbReference type="AlphaFoldDB" id="A0A1I2EDW1"/>
<gene>
    <name evidence="1" type="ORF">SAMN02799615_01907</name>
</gene>
<keyword evidence="2" id="KW-1185">Reference proteome</keyword>
<dbReference type="STRING" id="500610.SAMN02799615_01907"/>
<dbReference type="InterPro" id="IPR021254">
    <property type="entry name" value="DUF2806"/>
</dbReference>
<reference evidence="2" key="1">
    <citation type="submission" date="2016-10" db="EMBL/GenBank/DDBJ databases">
        <authorList>
            <person name="Varghese N."/>
            <person name="Submissions S."/>
        </authorList>
    </citation>
    <scope>NUCLEOTIDE SEQUENCE [LARGE SCALE GENOMIC DNA]</scope>
    <source>
        <strain evidence="2">UNC178MFTsu3.1</strain>
    </source>
</reference>
<name>A0A1I2EDW1_9GAMM</name>
<dbReference type="Pfam" id="PF10987">
    <property type="entry name" value="DUF2806"/>
    <property type="match status" value="1"/>
</dbReference>
<sequence length="265" mass="29308">MPTQMKRIARAEAETALIAAQAQIEINDLQRRAALRWVAEETRKQVNIEAITEKAIEQLDDGADPSNIEDDWIANFFEKSKIVSDEEMQKIWAQVLAQEANHPGKFSKRAVNIIAELSKRDAEAFTSLCRFILPQLGEALIFNENDHIYNNNGVSFGTITELESIGLVNYAGLGSFSRNAITRKILATYFNSPIIFELDDGVTSMPIGKVIFTTAGRELSHIIKTNPVPEFLNYVLNYYQQQAGISAKPPKVQITVPAGAAPGAA</sequence>
<dbReference type="Proteomes" id="UP000199477">
    <property type="component" value="Unassembled WGS sequence"/>
</dbReference>
<evidence type="ECO:0000313" key="1">
    <source>
        <dbReference type="EMBL" id="SFE90776.1"/>
    </source>
</evidence>